<keyword evidence="3 7" id="KW-0812">Transmembrane</keyword>
<keyword evidence="7" id="KW-0915">Sodium</keyword>
<comment type="caution">
    <text evidence="9">The sequence shown here is derived from an EMBL/GenBank/DDBJ whole genome shotgun (WGS) entry which is preliminary data.</text>
</comment>
<evidence type="ECO:0000313" key="9">
    <source>
        <dbReference type="EMBL" id="GMG86113.1"/>
    </source>
</evidence>
<feature type="transmembrane region" description="Helical" evidence="7">
    <location>
        <begin position="363"/>
        <end position="381"/>
    </location>
</feature>
<sequence length="409" mass="43398">MSAIKKIIEHESFGGMLLVATAALAMLLANSALQGFYFDILNTPVVVAVGEYSLQKPLLLWVNDGLMALFFLVVGLEIKREVMEGHLASKDQIMLPGIAAAAGMIFPAIIYAAINFDSPETLRGWAVPSATDIAFAIGIFTLFGSRLPVSLKLFLLSVAIFDDIGAIIIIAVFYSGDLSLTSLAIAALGLGVLFALNRARVLNLAPYVIVGLVIWVAVLKSGVHATLAGFVTAWFIPLRVNVVKSMAPLHRMEHGLLPWVTLLILPVFAFANAGVSLAGFSAERLLNPVTLGIALGLFFGNQVGIFSVVWLSVKAGIAKLPENATWAQVYGVSLLCGIGFTMSLFIGSLAFEGFAAYQDDVKVGVLLGSLLSALAGARVLYVCSRKNEPAGPAREGRAFTPFGIQPDNS</sequence>
<evidence type="ECO:0000256" key="5">
    <source>
        <dbReference type="ARBA" id="ARBA00023136"/>
    </source>
</evidence>
<evidence type="ECO:0000256" key="7">
    <source>
        <dbReference type="HAMAP-Rule" id="MF_01844"/>
    </source>
</evidence>
<dbReference type="NCBIfam" id="TIGR00773">
    <property type="entry name" value="NhaA"/>
    <property type="match status" value="1"/>
</dbReference>
<dbReference type="EMBL" id="BSYJ01000001">
    <property type="protein sequence ID" value="GMG86113.1"/>
    <property type="molecule type" value="Genomic_DNA"/>
</dbReference>
<evidence type="ECO:0000256" key="1">
    <source>
        <dbReference type="ARBA" id="ARBA00004429"/>
    </source>
</evidence>
<keyword evidence="7" id="KW-0050">Antiport</keyword>
<feature type="region of interest" description="Disordered" evidence="8">
    <location>
        <begin position="388"/>
        <end position="409"/>
    </location>
</feature>
<feature type="transmembrane region" description="Helical" evidence="7">
    <location>
        <begin position="330"/>
        <end position="351"/>
    </location>
</feature>
<dbReference type="Proteomes" id="UP001224392">
    <property type="component" value="Unassembled WGS sequence"/>
</dbReference>
<feature type="transmembrane region" description="Helical" evidence="7">
    <location>
        <begin position="153"/>
        <end position="174"/>
    </location>
</feature>
<feature type="transmembrane region" description="Helical" evidence="7">
    <location>
        <begin position="97"/>
        <end position="114"/>
    </location>
</feature>
<comment type="subcellular location">
    <subcellularLocation>
        <location evidence="1">Cell inner membrane</location>
        <topology evidence="1">Multi-pass membrane protein</topology>
    </subcellularLocation>
    <subcellularLocation>
        <location evidence="7">Cell membrane</location>
        <topology evidence="7">Multi-pass membrane protein</topology>
    </subcellularLocation>
</comment>
<keyword evidence="5 7" id="KW-0472">Membrane</keyword>
<feature type="transmembrane region" description="Helical" evidence="7">
    <location>
        <begin position="208"/>
        <end position="236"/>
    </location>
</feature>
<evidence type="ECO:0000256" key="6">
    <source>
        <dbReference type="ARBA" id="ARBA00023201"/>
    </source>
</evidence>
<dbReference type="HAMAP" id="MF_01844">
    <property type="entry name" value="NhaA"/>
    <property type="match status" value="1"/>
</dbReference>
<dbReference type="RefSeq" id="WP_285762621.1">
    <property type="nucleotide sequence ID" value="NZ_BSYJ01000001.1"/>
</dbReference>
<keyword evidence="6 7" id="KW-0739">Sodium transport</keyword>
<dbReference type="PANTHER" id="PTHR30341">
    <property type="entry name" value="SODIUM ION/PROTON ANTIPORTER NHAA-RELATED"/>
    <property type="match status" value="1"/>
</dbReference>
<name>A0ABQ6LVK6_9GAMM</name>
<keyword evidence="7" id="KW-0406">Ion transport</keyword>
<proteinExistence type="inferred from homology"/>
<dbReference type="Gene3D" id="1.20.1530.10">
    <property type="entry name" value="Na+/H+ antiporter like domain"/>
    <property type="match status" value="1"/>
</dbReference>
<evidence type="ECO:0000256" key="3">
    <source>
        <dbReference type="ARBA" id="ARBA00022692"/>
    </source>
</evidence>
<dbReference type="Pfam" id="PF06965">
    <property type="entry name" value="Na_H_antiport_1"/>
    <property type="match status" value="1"/>
</dbReference>
<evidence type="ECO:0000256" key="2">
    <source>
        <dbReference type="ARBA" id="ARBA00022475"/>
    </source>
</evidence>
<dbReference type="NCBIfam" id="NF007111">
    <property type="entry name" value="PRK09560.1"/>
    <property type="match status" value="1"/>
</dbReference>
<feature type="transmembrane region" description="Helical" evidence="7">
    <location>
        <begin position="256"/>
        <end position="277"/>
    </location>
</feature>
<gene>
    <name evidence="9" type="primary">nhaA_1</name>
    <name evidence="7" type="synonym">nhaA</name>
    <name evidence="9" type="ORF">MNKW57_04340</name>
</gene>
<feature type="transmembrane region" description="Helical" evidence="7">
    <location>
        <begin position="180"/>
        <end position="196"/>
    </location>
</feature>
<comment type="catalytic activity">
    <reaction evidence="7">
        <text>Na(+)(in) + 2 H(+)(out) = Na(+)(out) + 2 H(+)(in)</text>
        <dbReference type="Rhea" id="RHEA:29251"/>
        <dbReference type="ChEBI" id="CHEBI:15378"/>
        <dbReference type="ChEBI" id="CHEBI:29101"/>
    </reaction>
</comment>
<keyword evidence="7" id="KW-0813">Transport</keyword>
<feature type="transmembrane region" description="Helical" evidence="7">
    <location>
        <begin position="12"/>
        <end position="38"/>
    </location>
</feature>
<feature type="transmembrane region" description="Helical" evidence="7">
    <location>
        <begin position="289"/>
        <end position="310"/>
    </location>
</feature>
<evidence type="ECO:0000256" key="8">
    <source>
        <dbReference type="SAM" id="MobiDB-lite"/>
    </source>
</evidence>
<evidence type="ECO:0000256" key="4">
    <source>
        <dbReference type="ARBA" id="ARBA00022989"/>
    </source>
</evidence>
<evidence type="ECO:0000313" key="10">
    <source>
        <dbReference type="Proteomes" id="UP001224392"/>
    </source>
</evidence>
<comment type="function">
    <text evidence="7">Na(+)/H(+) antiporter that extrudes sodium in exchange for external protons.</text>
</comment>
<dbReference type="InterPro" id="IPR023171">
    <property type="entry name" value="Na/H_antiporter_dom_sf"/>
</dbReference>
<comment type="similarity">
    <text evidence="7">Belongs to the NhaA Na(+)/H(+) (TC 2.A.33) antiporter family.</text>
</comment>
<reference evidence="9 10" key="1">
    <citation type="submission" date="2023-04" db="EMBL/GenBank/DDBJ databases">
        <title>Marinobulbifer ophiurae gen. nov., sp. Nov., isolate from tissue of brittle star Ophioplocus japonicus.</title>
        <authorList>
            <person name="Kawano K."/>
            <person name="Sawayama S."/>
            <person name="Nakagawa S."/>
        </authorList>
    </citation>
    <scope>NUCLEOTIDE SEQUENCE [LARGE SCALE GENOMIC DNA]</scope>
    <source>
        <strain evidence="9 10">NKW57</strain>
    </source>
</reference>
<dbReference type="NCBIfam" id="NF007112">
    <property type="entry name" value="PRK09561.1"/>
    <property type="match status" value="1"/>
</dbReference>
<protein>
    <recommendedName>
        <fullName evidence="7">Na(+)/H(+) antiporter NhaA</fullName>
    </recommendedName>
    <alternativeName>
        <fullName evidence="7">Sodium/proton antiporter NhaA</fullName>
    </alternativeName>
</protein>
<accession>A0ABQ6LVK6</accession>
<keyword evidence="10" id="KW-1185">Reference proteome</keyword>
<dbReference type="InterPro" id="IPR004670">
    <property type="entry name" value="NhaA"/>
</dbReference>
<feature type="transmembrane region" description="Helical" evidence="7">
    <location>
        <begin position="126"/>
        <end position="144"/>
    </location>
</feature>
<keyword evidence="2 7" id="KW-1003">Cell membrane</keyword>
<keyword evidence="4 7" id="KW-1133">Transmembrane helix</keyword>
<organism evidence="9 10">
    <name type="scientific">Biformimicrobium ophioploci</name>
    <dbReference type="NCBI Taxonomy" id="3036711"/>
    <lineage>
        <taxon>Bacteria</taxon>
        <taxon>Pseudomonadati</taxon>
        <taxon>Pseudomonadota</taxon>
        <taxon>Gammaproteobacteria</taxon>
        <taxon>Cellvibrionales</taxon>
        <taxon>Microbulbiferaceae</taxon>
        <taxon>Biformimicrobium</taxon>
    </lineage>
</organism>
<feature type="transmembrane region" description="Helical" evidence="7">
    <location>
        <begin position="58"/>
        <end position="76"/>
    </location>
</feature>
<dbReference type="PANTHER" id="PTHR30341:SF0">
    <property type="entry name" value="NA(+)_H(+) ANTIPORTER NHAA"/>
    <property type="match status" value="1"/>
</dbReference>